<comment type="similarity">
    <text evidence="5">Belongs to the thiolase-like superfamily. Beta-ketoacyl-ACP synthases family.</text>
</comment>
<evidence type="ECO:0000256" key="3">
    <source>
        <dbReference type="ARBA" id="ARBA00022679"/>
    </source>
</evidence>
<feature type="domain" description="Ketosynthase family 3 (KS3)" evidence="6">
    <location>
        <begin position="31"/>
        <end position="437"/>
    </location>
</feature>
<dbReference type="PROSITE" id="PS52019">
    <property type="entry name" value="PKS_MFAS_DH"/>
    <property type="match status" value="1"/>
</dbReference>
<feature type="region of interest" description="N-terminal hotdog fold" evidence="4">
    <location>
        <begin position="822"/>
        <end position="941"/>
    </location>
</feature>
<gene>
    <name evidence="8" type="ORF">ACAOBT_LOCUS17911</name>
</gene>
<dbReference type="InterPro" id="IPR014030">
    <property type="entry name" value="Ketoacyl_synth_N"/>
</dbReference>
<dbReference type="Proteomes" id="UP001152888">
    <property type="component" value="Unassembled WGS sequence"/>
</dbReference>
<accession>A0A9P0PNC4</accession>
<dbReference type="Gene3D" id="3.40.366.10">
    <property type="entry name" value="Malonyl-Coenzyme A Acyl Carrier Protein, domain 2"/>
    <property type="match status" value="1"/>
</dbReference>
<dbReference type="CDD" id="cd00833">
    <property type="entry name" value="PKS"/>
    <property type="match status" value="1"/>
</dbReference>
<dbReference type="InterPro" id="IPR001227">
    <property type="entry name" value="Ac_transferase_dom_sf"/>
</dbReference>
<dbReference type="Gene3D" id="3.90.180.10">
    <property type="entry name" value="Medium-chain alcohol dehydrogenases, catalytic domain"/>
    <property type="match status" value="1"/>
</dbReference>
<dbReference type="InterPro" id="IPR018201">
    <property type="entry name" value="Ketoacyl_synth_AS"/>
</dbReference>
<dbReference type="InterPro" id="IPR014031">
    <property type="entry name" value="Ketoacyl_synth_C"/>
</dbReference>
<dbReference type="GO" id="GO:0004315">
    <property type="term" value="F:3-oxoacyl-[acyl-carrier-protein] synthase activity"/>
    <property type="evidence" value="ECO:0007669"/>
    <property type="project" value="InterPro"/>
</dbReference>
<dbReference type="InterPro" id="IPR057326">
    <property type="entry name" value="KR_dom"/>
</dbReference>
<keyword evidence="1" id="KW-0596">Phosphopantetheine</keyword>
<proteinExistence type="inferred from homology"/>
<dbReference type="PROSITE" id="PS00606">
    <property type="entry name" value="KS3_1"/>
    <property type="match status" value="1"/>
</dbReference>
<dbReference type="Pfam" id="PF02801">
    <property type="entry name" value="Ketoacyl-synt_C"/>
    <property type="match status" value="1"/>
</dbReference>
<reference evidence="8" key="1">
    <citation type="submission" date="2022-03" db="EMBL/GenBank/DDBJ databases">
        <authorList>
            <person name="Sayadi A."/>
        </authorList>
    </citation>
    <scope>NUCLEOTIDE SEQUENCE</scope>
</reference>
<feature type="domain" description="PKS/mFAS DH" evidence="7">
    <location>
        <begin position="822"/>
        <end position="1082"/>
    </location>
</feature>
<dbReference type="FunFam" id="3.40.50.720:FF:000209">
    <property type="entry name" value="Polyketide synthase Pks12"/>
    <property type="match status" value="1"/>
</dbReference>
<evidence type="ECO:0000256" key="1">
    <source>
        <dbReference type="ARBA" id="ARBA00022450"/>
    </source>
</evidence>
<dbReference type="InterPro" id="IPR020841">
    <property type="entry name" value="PKS_Beta-ketoAc_synthase_dom"/>
</dbReference>
<dbReference type="PROSITE" id="PS52004">
    <property type="entry name" value="KS3_2"/>
    <property type="match status" value="1"/>
</dbReference>
<evidence type="ECO:0000259" key="7">
    <source>
        <dbReference type="PROSITE" id="PS52019"/>
    </source>
</evidence>
<dbReference type="Pfam" id="PF16197">
    <property type="entry name" value="KAsynt_C_assoc"/>
    <property type="match status" value="1"/>
</dbReference>
<feature type="active site" description="Proton acceptor; for dehydratase activity" evidence="4">
    <location>
        <position position="854"/>
    </location>
</feature>
<dbReference type="SMART" id="SM00822">
    <property type="entry name" value="PKS_KR"/>
    <property type="match status" value="1"/>
</dbReference>
<evidence type="ECO:0000313" key="9">
    <source>
        <dbReference type="Proteomes" id="UP001152888"/>
    </source>
</evidence>
<dbReference type="InterPro" id="IPR013968">
    <property type="entry name" value="PKS_KR"/>
</dbReference>
<dbReference type="InterPro" id="IPR011032">
    <property type="entry name" value="GroES-like_sf"/>
</dbReference>
<dbReference type="Gene3D" id="3.40.50.720">
    <property type="entry name" value="NAD(P)-binding Rossmann-like Domain"/>
    <property type="match status" value="1"/>
</dbReference>
<dbReference type="GO" id="GO:0004312">
    <property type="term" value="F:fatty acid synthase activity"/>
    <property type="evidence" value="ECO:0007669"/>
    <property type="project" value="TreeGrafter"/>
</dbReference>
<dbReference type="GO" id="GO:0006633">
    <property type="term" value="P:fatty acid biosynthetic process"/>
    <property type="evidence" value="ECO:0007669"/>
    <property type="project" value="InterPro"/>
</dbReference>
<keyword evidence="2" id="KW-0597">Phosphoprotein</keyword>
<dbReference type="InterPro" id="IPR036291">
    <property type="entry name" value="NAD(P)-bd_dom_sf"/>
</dbReference>
<evidence type="ECO:0000256" key="5">
    <source>
        <dbReference type="RuleBase" id="RU003694"/>
    </source>
</evidence>
<dbReference type="Pfam" id="PF21149">
    <property type="entry name" value="FAS_pseudo-KR"/>
    <property type="match status" value="1"/>
</dbReference>
<dbReference type="SUPFAM" id="SSF50129">
    <property type="entry name" value="GroES-like"/>
    <property type="match status" value="1"/>
</dbReference>
<dbReference type="InterPro" id="IPR020843">
    <property type="entry name" value="ER"/>
</dbReference>
<dbReference type="Gene3D" id="3.40.47.10">
    <property type="match status" value="1"/>
</dbReference>
<dbReference type="CDD" id="cd05195">
    <property type="entry name" value="enoyl_red"/>
    <property type="match status" value="1"/>
</dbReference>
<dbReference type="EMBL" id="CAKOFQ010007020">
    <property type="protein sequence ID" value="CAH1987550.1"/>
    <property type="molecule type" value="Genomic_DNA"/>
</dbReference>
<dbReference type="CDD" id="cd08954">
    <property type="entry name" value="KR_1_FAS_SDR_x"/>
    <property type="match status" value="1"/>
</dbReference>
<dbReference type="Pfam" id="PF08659">
    <property type="entry name" value="KR"/>
    <property type="match status" value="1"/>
</dbReference>
<dbReference type="Gene3D" id="3.10.129.110">
    <property type="entry name" value="Polyketide synthase dehydratase"/>
    <property type="match status" value="1"/>
</dbReference>
<dbReference type="SUPFAM" id="SSF51735">
    <property type="entry name" value="NAD(P)-binding Rossmann-fold domains"/>
    <property type="match status" value="2"/>
</dbReference>
<organism evidence="8 9">
    <name type="scientific">Acanthoscelides obtectus</name>
    <name type="common">Bean weevil</name>
    <name type="synonym">Bruchus obtectus</name>
    <dbReference type="NCBI Taxonomy" id="200917"/>
    <lineage>
        <taxon>Eukaryota</taxon>
        <taxon>Metazoa</taxon>
        <taxon>Ecdysozoa</taxon>
        <taxon>Arthropoda</taxon>
        <taxon>Hexapoda</taxon>
        <taxon>Insecta</taxon>
        <taxon>Pterygota</taxon>
        <taxon>Neoptera</taxon>
        <taxon>Endopterygota</taxon>
        <taxon>Coleoptera</taxon>
        <taxon>Polyphaga</taxon>
        <taxon>Cucujiformia</taxon>
        <taxon>Chrysomeloidea</taxon>
        <taxon>Chrysomelidae</taxon>
        <taxon>Bruchinae</taxon>
        <taxon>Bruchini</taxon>
        <taxon>Acanthoscelides</taxon>
    </lineage>
</organism>
<dbReference type="InterPro" id="IPR050091">
    <property type="entry name" value="PKS_NRPS_Biosynth_Enz"/>
</dbReference>
<dbReference type="Gene3D" id="3.30.70.3290">
    <property type="match status" value="2"/>
</dbReference>
<feature type="region of interest" description="C-terminal hotdog fold" evidence="4">
    <location>
        <begin position="953"/>
        <end position="1082"/>
    </location>
</feature>
<comment type="caution">
    <text evidence="8">The sequence shown here is derived from an EMBL/GenBank/DDBJ whole genome shotgun (WGS) entry which is preliminary data.</text>
</comment>
<protein>
    <submittedName>
        <fullName evidence="8">Uncharacterized protein</fullName>
    </submittedName>
</protein>
<dbReference type="Pfam" id="PF00109">
    <property type="entry name" value="ketoacyl-synt"/>
    <property type="match status" value="1"/>
</dbReference>
<feature type="active site" description="Proton donor; for dehydratase activity" evidence="4">
    <location>
        <position position="1002"/>
    </location>
</feature>
<dbReference type="SUPFAM" id="SSF53901">
    <property type="entry name" value="Thiolase-like"/>
    <property type="match status" value="1"/>
</dbReference>
<evidence type="ECO:0000313" key="8">
    <source>
        <dbReference type="EMBL" id="CAH1987550.1"/>
    </source>
</evidence>
<dbReference type="InterPro" id="IPR049552">
    <property type="entry name" value="PKS_DH_N"/>
</dbReference>
<dbReference type="InterPro" id="IPR016039">
    <property type="entry name" value="Thiolase-like"/>
</dbReference>
<dbReference type="SMART" id="SM00825">
    <property type="entry name" value="PKS_KS"/>
    <property type="match status" value="1"/>
</dbReference>
<sequence length="1979" mass="221599">MEVDTKSSDARSEERRINLEMGRVLCASPPEEQIVISGLSGAFPMSKNVYEFRDNLFQKVNMVLPNRRWTFNHPEIPDCSGTLPEINRYDAGFFGTHERQGHSFDTMGRMIQEKAIEAIMDAGINPTDMEGSKTGVYVGVCFSESEKCWFWENKASDNFAWTGASRSMIAHRLSQYLKLRGPSITVDTACSSSLFALENAFKAIRSGEIDTALVGGVNICCHPFVSLQFSRLGVLSKDGSCKAFDKAGNGYARSECVGVVVLQKAKDANRVYGDVIYAKTSCDGYKEQGITYPSGKAQMHLLSEFYEDCDVKQADLSFLEAHGTGTFVGDPEECGAMDAVLAKNRSIPLLIGSVKSNIGHSEPGSGLCSITKCIIGMETGLIPPNLHYSEPRPEIKALCEGRMSVVTEKMPFDEEKGLFGINSFGFGGGNCHILLRTNKKKKINKGLPSDNLPRLVFVSGRTAEAVQTLLNELKDNQLDAEHVALLHNIFRKNIRNHIYRGYNVVSKSGETCRYYDRFHGKGTPLFVTFGELTDWITIGRKLLEIPVFADSFQRTQKYLLENRINIIDIMKKPANRDSYSVLGNIAVQLGIVDVLRQLEVKPEKYFGYSYGELLAAHLDGKLSLKDMLNCAVSINEAFSKVCVFTNGTSNGHSNGVNGSTKGLSNGYNGHSDNNNGDGYIVEQLRKSFKSNQQTPIKEKLLKELRSILPATKGQVFTPEYFLSALTNNVHSTTSAIQENSLLLNLGWVSPTKYDEVTVINYGTDDKQDPTQELLKTIGSLYVHGHQPQVQHLYPSVQFPVSRGTRMISPYVRWNHKREWFVPEYNLEAQTQAQDGQRSVMIQLSDQQWSFIDGHVIDGRNLFPATGYLFLAWETLSIIKELPMSVMTVVFEDCRFHRATSMPPKGHVVMYVTVQTGTGEFEVVEGDVPVVTGRIKLLDEYVKKRQDVEFSLPPGGLKTKDIYKELRLRGYNYTKGFRAMQDCDVDATRAHIKWDDNWVTFLDNMLQMKILQTDTRLLYVPTYIREMVIPGKVHLEWVNRDYINVEKTPNLPVFCDKDTDIIRCGDVAIKGLLASSIPRRKDLGVPVLEKYEFVPNITSTLDLQQSVRVNLQIILENTLMFKIKAVEVIDVHTEKDTGLVTPIAHTVLEDQPLIAPIMKILSKTPIEEGANGPIPVEDKNVTTEKDCLLVVASKLFTRSQPEDMNTILVSVAENGYVMSREPANFDLSTISNPGIVICTFHRTPTESLVFFKKQPKEKPMNIVQITDTDTFPWVEKLQKLIKLKPYEDIVLYAEKEPLSGIMGLVNCLRREPESRNVKGLFLMDTDKTFDSNDPFFINQLSKDMAVNILKEGKWGTYRHLLLANTEETENEHFFVNVTLRGDLSSLKWLEGPLDHTKKAPAEKVMAYVCYATLNFRDVMTATGKINADVVTQDRIEQECVQGFEFSGIDESGNRVMAMSTSGALTTMFFNDAYLNLKIPDNMTLEEAATIPVVYSTIIFALILRAKMKRGDTLLIHSGTGGIGQAAIRIALYEGCTVYTTVGTQEKREFLKKEFPQLNDNNIGNSRDTTFEQMIYRETKGRGVDIVLNSLAEDKLLAGVRCLAHGGRFVEIGKFDLASNHALQLEFLKKEASFIGVMLDKIFSASPENKKEIVDYLYKAMASNAVKPLNRTVFKYNEIEQAFRYMATGKHMGKVMIQVRDPKEITALPPVKTFKGFPRYFCYPEKTYIIIGGLGGFGLELADWLILRGARRVVLTSRKGVQTGYQRLRIKTWRSYGALVHISKADITTREGCEKLIKESSQFGSVHAVFNLAVVLADALFENQSPDTFLTSFKPKAKATEYLDEVTREMCPDLRDFVIFSSVTCGRGNAGQTNYGMANSVMERICERRRKDGYPALAIEWGAIGQVGLVAEMQEEHFEIEISGTLQQKISSCLNALNLFLRQKEAAIVSSIVVAEKRGGIGAIDNAVDAVLYILGKLNLD</sequence>
<dbReference type="PANTHER" id="PTHR43775:SF23">
    <property type="entry name" value="FATTY ACID SYNTHASE 3"/>
    <property type="match status" value="1"/>
</dbReference>
<dbReference type="InterPro" id="IPR016035">
    <property type="entry name" value="Acyl_Trfase/lysoPLipase"/>
</dbReference>
<dbReference type="SUPFAM" id="SSF52151">
    <property type="entry name" value="FabD/lysophospholipase-like"/>
    <property type="match status" value="1"/>
</dbReference>
<dbReference type="Pfam" id="PF21089">
    <property type="entry name" value="PKS_DH_N"/>
    <property type="match status" value="1"/>
</dbReference>
<dbReference type="InterPro" id="IPR032821">
    <property type="entry name" value="PKS_assoc"/>
</dbReference>
<dbReference type="PANTHER" id="PTHR43775">
    <property type="entry name" value="FATTY ACID SYNTHASE"/>
    <property type="match status" value="1"/>
</dbReference>
<dbReference type="InterPro" id="IPR049900">
    <property type="entry name" value="PKS_mFAS_DH"/>
</dbReference>
<dbReference type="SMART" id="SM00829">
    <property type="entry name" value="PKS_ER"/>
    <property type="match status" value="1"/>
</dbReference>
<dbReference type="GO" id="GO:0016491">
    <property type="term" value="F:oxidoreductase activity"/>
    <property type="evidence" value="ECO:0007669"/>
    <property type="project" value="InterPro"/>
</dbReference>
<dbReference type="InterPro" id="IPR042104">
    <property type="entry name" value="PKS_dehydratase_sf"/>
</dbReference>
<evidence type="ECO:0000256" key="4">
    <source>
        <dbReference type="PROSITE-ProRule" id="PRU01363"/>
    </source>
</evidence>
<dbReference type="Pfam" id="PF13602">
    <property type="entry name" value="ADH_zinc_N_2"/>
    <property type="match status" value="1"/>
</dbReference>
<name>A0A9P0PNC4_ACAOB</name>
<keyword evidence="9" id="KW-1185">Reference proteome</keyword>
<keyword evidence="3 5" id="KW-0808">Transferase</keyword>
<evidence type="ECO:0000259" key="6">
    <source>
        <dbReference type="PROSITE" id="PS52004"/>
    </source>
</evidence>
<evidence type="ECO:0000256" key="2">
    <source>
        <dbReference type="ARBA" id="ARBA00022553"/>
    </source>
</evidence>
<dbReference type="InterPro" id="IPR049391">
    <property type="entry name" value="FAS_pseudo-KR"/>
</dbReference>
<dbReference type="OrthoDB" id="329835at2759"/>